<gene>
    <name evidence="1" type="ORF">TAPDE_003461</name>
</gene>
<dbReference type="AlphaFoldDB" id="R4XBL9"/>
<dbReference type="VEuPathDB" id="FungiDB:TAPDE_003461"/>
<proteinExistence type="predicted"/>
<accession>R4XBL9</accession>
<evidence type="ECO:0000313" key="2">
    <source>
        <dbReference type="Proteomes" id="UP000013776"/>
    </source>
</evidence>
<dbReference type="Proteomes" id="UP000013776">
    <property type="component" value="Unassembled WGS sequence"/>
</dbReference>
<evidence type="ECO:0000313" key="1">
    <source>
        <dbReference type="EMBL" id="CCG83260.1"/>
    </source>
</evidence>
<name>R4XBL9_TAPDE</name>
<reference evidence="1 2" key="1">
    <citation type="journal article" date="2013" name="MBio">
        <title>Genome sequencing of the plant pathogen Taphrina deformans, the causal agent of peach leaf curl.</title>
        <authorList>
            <person name="Cisse O.H."/>
            <person name="Almeida J.M.G.C.F."/>
            <person name="Fonseca A."/>
            <person name="Kumar A.A."/>
            <person name="Salojaervi J."/>
            <person name="Overmyer K."/>
            <person name="Hauser P.M."/>
            <person name="Pagni M."/>
        </authorList>
    </citation>
    <scope>NUCLEOTIDE SEQUENCE [LARGE SCALE GENOMIC DNA]</scope>
    <source>
        <strain evidence="2">PYCC 5710 / ATCC 11124 / CBS 356.35 / IMI 108563 / JCM 9778 / NBRC 8474</strain>
    </source>
</reference>
<protein>
    <submittedName>
        <fullName evidence="1">Uncharacterized protein</fullName>
    </submittedName>
</protein>
<sequence>MVATWYQMQNPYYNYYPMAQPMYNSYPMPSPGLNQPFYEQPMPINGMIYYNPDGSQAYPQEYYQYPPVFMNPYQQQHYDY</sequence>
<dbReference type="EMBL" id="CAHR02000132">
    <property type="protein sequence ID" value="CCG83260.1"/>
    <property type="molecule type" value="Genomic_DNA"/>
</dbReference>
<keyword evidence="2" id="KW-1185">Reference proteome</keyword>
<organism evidence="1 2">
    <name type="scientific">Taphrina deformans (strain PYCC 5710 / ATCC 11124 / CBS 356.35 / IMI 108563 / JCM 9778 / NBRC 8474)</name>
    <name type="common">Peach leaf curl fungus</name>
    <name type="synonym">Lalaria deformans</name>
    <dbReference type="NCBI Taxonomy" id="1097556"/>
    <lineage>
        <taxon>Eukaryota</taxon>
        <taxon>Fungi</taxon>
        <taxon>Dikarya</taxon>
        <taxon>Ascomycota</taxon>
        <taxon>Taphrinomycotina</taxon>
        <taxon>Taphrinomycetes</taxon>
        <taxon>Taphrinales</taxon>
        <taxon>Taphrinaceae</taxon>
        <taxon>Taphrina</taxon>
    </lineage>
</organism>
<comment type="caution">
    <text evidence="1">The sequence shown here is derived from an EMBL/GenBank/DDBJ whole genome shotgun (WGS) entry which is preliminary data.</text>
</comment>